<dbReference type="PANTHER" id="PTHR45709:SF3">
    <property type="entry name" value="GUANINE NUCLEOTIDE-BINDING PROTEIN-LIKE 1"/>
    <property type="match status" value="1"/>
</dbReference>
<evidence type="ECO:0000256" key="4">
    <source>
        <dbReference type="ARBA" id="ARBA00039902"/>
    </source>
</evidence>
<keyword evidence="1" id="KW-0547">Nucleotide-binding</keyword>
<reference evidence="6" key="1">
    <citation type="submission" date="2023-07" db="EMBL/GenBank/DDBJ databases">
        <title>Chromosome-level genome assembly of Artemia franciscana.</title>
        <authorList>
            <person name="Jo E."/>
        </authorList>
    </citation>
    <scope>NUCLEOTIDE SEQUENCE</scope>
    <source>
        <tissue evidence="6">Whole body</tissue>
    </source>
</reference>
<organism evidence="6 7">
    <name type="scientific">Artemia franciscana</name>
    <name type="common">Brine shrimp</name>
    <name type="synonym">Artemia sanfranciscana</name>
    <dbReference type="NCBI Taxonomy" id="6661"/>
    <lineage>
        <taxon>Eukaryota</taxon>
        <taxon>Metazoa</taxon>
        <taxon>Ecdysozoa</taxon>
        <taxon>Arthropoda</taxon>
        <taxon>Crustacea</taxon>
        <taxon>Branchiopoda</taxon>
        <taxon>Anostraca</taxon>
        <taxon>Artemiidae</taxon>
        <taxon>Artemia</taxon>
    </lineage>
</organism>
<keyword evidence="2" id="KW-0342">GTP-binding</keyword>
<proteinExistence type="predicted"/>
<keyword evidence="7" id="KW-1185">Reference proteome</keyword>
<dbReference type="Proteomes" id="UP001187531">
    <property type="component" value="Unassembled WGS sequence"/>
</dbReference>
<dbReference type="EMBL" id="JAVRJZ010000001">
    <property type="protein sequence ID" value="KAK2727576.1"/>
    <property type="molecule type" value="Genomic_DNA"/>
</dbReference>
<evidence type="ECO:0000256" key="2">
    <source>
        <dbReference type="ARBA" id="ARBA00023134"/>
    </source>
</evidence>
<protein>
    <recommendedName>
        <fullName evidence="4">Guanine nucleotide-binding protein-like 1</fullName>
    </recommendedName>
</protein>
<evidence type="ECO:0000313" key="6">
    <source>
        <dbReference type="EMBL" id="KAK2727576.1"/>
    </source>
</evidence>
<evidence type="ECO:0000256" key="3">
    <source>
        <dbReference type="ARBA" id="ARBA00037770"/>
    </source>
</evidence>
<dbReference type="SUPFAM" id="SSF52540">
    <property type="entry name" value="P-loop containing nucleoside triphosphate hydrolases"/>
    <property type="match status" value="1"/>
</dbReference>
<sequence length="194" mass="21861">MQQLKSDFVEELESIVSLEPESPQTQRKELYSDRILTIGAIGHPNVGKSSVLNALTGRKVVSVSKTPGHTKHFQTVNLTNTVKLLDCPGLVFPSKAPKNLQVLAGCYPISQLREPYSAIRFMAEHINIPSRLHLIHQSNEIEWSPYDICDAWAVKVIILPHQTLIIPLISNPELTFLAVFHLLKLYLFVTWLCL</sequence>
<dbReference type="AlphaFoldDB" id="A0AA88IPC4"/>
<dbReference type="Gene3D" id="3.40.50.300">
    <property type="entry name" value="P-loop containing nucleotide triphosphate hydrolases"/>
    <property type="match status" value="1"/>
</dbReference>
<feature type="domain" description="G" evidence="5">
    <location>
        <begin position="38"/>
        <end position="93"/>
    </location>
</feature>
<evidence type="ECO:0000259" key="5">
    <source>
        <dbReference type="Pfam" id="PF01926"/>
    </source>
</evidence>
<dbReference type="PRINTS" id="PR00326">
    <property type="entry name" value="GTP1OBG"/>
</dbReference>
<dbReference type="Pfam" id="PF01926">
    <property type="entry name" value="MMR_HSR1"/>
    <property type="match status" value="1"/>
</dbReference>
<comment type="function">
    <text evidence="3">Possible regulatory or functional link with the histocompatibility cluster.</text>
</comment>
<name>A0AA88IPC4_ARTSF</name>
<dbReference type="GO" id="GO:0003924">
    <property type="term" value="F:GTPase activity"/>
    <property type="evidence" value="ECO:0007669"/>
    <property type="project" value="InterPro"/>
</dbReference>
<evidence type="ECO:0000313" key="7">
    <source>
        <dbReference type="Proteomes" id="UP001187531"/>
    </source>
</evidence>
<dbReference type="InterPro" id="IPR027417">
    <property type="entry name" value="P-loop_NTPase"/>
</dbReference>
<comment type="caution">
    <text evidence="6">The sequence shown here is derived from an EMBL/GenBank/DDBJ whole genome shotgun (WGS) entry which is preliminary data.</text>
</comment>
<gene>
    <name evidence="6" type="ORF">QYM36_008156</name>
</gene>
<dbReference type="InterPro" id="IPR006073">
    <property type="entry name" value="GTP-bd"/>
</dbReference>
<dbReference type="PANTHER" id="PTHR45709">
    <property type="entry name" value="LARGE SUBUNIT GTPASE 1 HOMOLOG-RELATED"/>
    <property type="match status" value="1"/>
</dbReference>
<evidence type="ECO:0000256" key="1">
    <source>
        <dbReference type="ARBA" id="ARBA00022741"/>
    </source>
</evidence>
<dbReference type="GO" id="GO:0005525">
    <property type="term" value="F:GTP binding"/>
    <property type="evidence" value="ECO:0007669"/>
    <property type="project" value="UniProtKB-KW"/>
</dbReference>
<dbReference type="InterPro" id="IPR043358">
    <property type="entry name" value="GNL1-like"/>
</dbReference>
<accession>A0AA88IPC4</accession>